<dbReference type="InterPro" id="IPR056798">
    <property type="entry name" value="ADH_Fe_C"/>
</dbReference>
<dbReference type="HOGENOM" id="CLU_007207_0_0_2"/>
<dbReference type="STRING" id="547559.Nmag_2344"/>
<dbReference type="Gene3D" id="1.20.1090.10">
    <property type="entry name" value="Dehydroquinate synthase-like - alpha domain"/>
    <property type="match status" value="1"/>
</dbReference>
<sequence>MSERPTAGDGSETGSSNTHAPASVPVPVPAPTPFRFDYSPPTIRFGQGSVGELASELESLGCERGLVVCGSTVGSTLEVIDPVQDGIGDRLAGIFDETTPEKRLSTAFDGLKRLREVEGDALVALGGGSSLDVATVIGALAADDRSHEEIAGEFAESGTITVPESGLVPVVTIPTTLAGAELSQVAGVTAAPDTDDTGRIDEEIGGGISAPELMPATAVYDPDIVATTPESVLAGSAMNGFDKGLETIYAANATPVTDATAARGLGALESGLRAYGQGERDTETFERILEGILLVQYGISRPEGTTLSIVHAFGHGLTRTYPVQQGAAHAVVVPHVLEYLFEQDGVDARARQLGDALSVGDAADPGAAVVERVREVRDALSLPTRLRDVDGPESDEFEAVAETVLADRFMANAPPGLEPSGDEIVGVLESAW</sequence>
<organism evidence="5 6">
    <name type="scientific">Natrialba magadii (strain ATCC 43099 / DSM 3394 / CCM 3739 / CIP 104546 / IAM 13178 / JCM 8861 / NBRC 102185 / NCIMB 2190 / MS3)</name>
    <name type="common">Natronobacterium magadii</name>
    <dbReference type="NCBI Taxonomy" id="547559"/>
    <lineage>
        <taxon>Archaea</taxon>
        <taxon>Methanobacteriati</taxon>
        <taxon>Methanobacteriota</taxon>
        <taxon>Stenosarchaea group</taxon>
        <taxon>Halobacteria</taxon>
        <taxon>Halobacteriales</taxon>
        <taxon>Natrialbaceae</taxon>
        <taxon>Natrialba</taxon>
    </lineage>
</organism>
<dbReference type="SUPFAM" id="SSF56796">
    <property type="entry name" value="Dehydroquinate synthase-like"/>
    <property type="match status" value="1"/>
</dbReference>
<dbReference type="GO" id="GO:0046872">
    <property type="term" value="F:metal ion binding"/>
    <property type="evidence" value="ECO:0007669"/>
    <property type="project" value="InterPro"/>
</dbReference>
<dbReference type="OrthoDB" id="57329at2157"/>
<dbReference type="PANTHER" id="PTHR11496:SF83">
    <property type="entry name" value="HYDROXYACID-OXOACID TRANSHYDROGENASE, MITOCHONDRIAL"/>
    <property type="match status" value="1"/>
</dbReference>
<evidence type="ECO:0000313" key="5">
    <source>
        <dbReference type="EMBL" id="ADD05906.1"/>
    </source>
</evidence>
<dbReference type="InterPro" id="IPR039697">
    <property type="entry name" value="Alcohol_dehydrogenase_Fe"/>
</dbReference>
<dbReference type="EC" id="1.1.1.-" evidence="5"/>
<name>D3SXF7_NATMM</name>
<dbReference type="Proteomes" id="UP000001879">
    <property type="component" value="Chromosome"/>
</dbReference>
<dbReference type="Pfam" id="PF00465">
    <property type="entry name" value="Fe-ADH"/>
    <property type="match status" value="1"/>
</dbReference>
<dbReference type="PaxDb" id="547559-Nmag_2344"/>
<dbReference type="GO" id="GO:0004022">
    <property type="term" value="F:alcohol dehydrogenase (NAD+) activity"/>
    <property type="evidence" value="ECO:0007669"/>
    <property type="project" value="TreeGrafter"/>
</dbReference>
<dbReference type="RefSeq" id="WP_012996669.1">
    <property type="nucleotide sequence ID" value="NC_013922.1"/>
</dbReference>
<reference evidence="6" key="1">
    <citation type="submission" date="2010-02" db="EMBL/GenBank/DDBJ databases">
        <title>Complete sequence of chromosome of Natrialba magadii ATCC 43099.</title>
        <authorList>
            <consortium name="US DOE Joint Genome Institute"/>
            <person name="Lucas S."/>
            <person name="Copeland A."/>
            <person name="Lapidus A."/>
            <person name="Cheng J.-F."/>
            <person name="Bruce D."/>
            <person name="Goodwin L."/>
            <person name="Pitluck S."/>
            <person name="Davenport K."/>
            <person name="Saunders E."/>
            <person name="Detter J.C."/>
            <person name="Han C."/>
            <person name="Tapia R."/>
            <person name="Land M."/>
            <person name="Hauser L."/>
            <person name="Kyrpides N."/>
            <person name="Mikhailova N."/>
            <person name="De Castro R.E."/>
            <person name="Maupin-Furlow J.A."/>
            <person name="Woyke T."/>
        </authorList>
    </citation>
    <scope>NUCLEOTIDE SEQUENCE [LARGE SCALE GENOMIC DNA]</scope>
    <source>
        <strain evidence="6">ATCC 43099 / DSM 3394 / CCM 3739 / CIP 104546 / IAM 13178 / JCM 8861 / NBRC 102185 / NCIMB 2190 / MS3</strain>
    </source>
</reference>
<dbReference type="Pfam" id="PF25137">
    <property type="entry name" value="ADH_Fe_C"/>
    <property type="match status" value="1"/>
</dbReference>
<feature type="region of interest" description="Disordered" evidence="2">
    <location>
        <begin position="1"/>
        <end position="28"/>
    </location>
</feature>
<feature type="domain" description="Fe-containing alcohol dehydrogenase-like C-terminal" evidence="4">
    <location>
        <begin position="237"/>
        <end position="432"/>
    </location>
</feature>
<dbReference type="KEGG" id="nmg:Nmag_2344"/>
<evidence type="ECO:0000256" key="1">
    <source>
        <dbReference type="ARBA" id="ARBA00023002"/>
    </source>
</evidence>
<dbReference type="PANTHER" id="PTHR11496">
    <property type="entry name" value="ALCOHOL DEHYDROGENASE"/>
    <property type="match status" value="1"/>
</dbReference>
<reference evidence="5 6" key="2">
    <citation type="journal article" date="2012" name="BMC Genomics">
        <title>A comparative genomics perspective on the genetic content of the alkaliphilic haloarchaeon Natrialba magadii ATCC 43099T.</title>
        <authorList>
            <person name="Siddaramappa S."/>
            <person name="Challacombe J.F."/>
            <person name="Decastro R.E."/>
            <person name="Pfeiffer F."/>
            <person name="Sastre D.E."/>
            <person name="Gimenez M.I."/>
            <person name="Paggi R.A."/>
            <person name="Detter J.C."/>
            <person name="Davenport K.W."/>
            <person name="Goodwin L.A."/>
            <person name="Kyrpides N."/>
            <person name="Tapia R."/>
            <person name="Pitluck S."/>
            <person name="Lucas S."/>
            <person name="Woyke T."/>
            <person name="Maupin-Furlow J.A."/>
        </authorList>
    </citation>
    <scope>NUCLEOTIDE SEQUENCE [LARGE SCALE GENOMIC DNA]</scope>
    <source>
        <strain evidence="6">ATCC 43099 / DSM 3394 / CCM 3739 / CIP 104546 / IAM 13178 / JCM 8861 / NBRC 102185 / NCIMB 2190 / MS3</strain>
    </source>
</reference>
<keyword evidence="6" id="KW-1185">Reference proteome</keyword>
<accession>D3SXF7</accession>
<proteinExistence type="predicted"/>
<evidence type="ECO:0000259" key="3">
    <source>
        <dbReference type="Pfam" id="PF00465"/>
    </source>
</evidence>
<evidence type="ECO:0000259" key="4">
    <source>
        <dbReference type="Pfam" id="PF25137"/>
    </source>
</evidence>
<dbReference type="GeneID" id="8825196"/>
<gene>
    <name evidence="5" type="ordered locus">Nmag_2344</name>
</gene>
<feature type="domain" description="Alcohol dehydrogenase iron-type/glycerol dehydrogenase GldA" evidence="3">
    <location>
        <begin position="40"/>
        <end position="222"/>
    </location>
</feature>
<dbReference type="EMBL" id="CP001932">
    <property type="protein sequence ID" value="ADD05906.1"/>
    <property type="molecule type" value="Genomic_DNA"/>
</dbReference>
<keyword evidence="1 5" id="KW-0560">Oxidoreductase</keyword>
<dbReference type="AlphaFoldDB" id="D3SXF7"/>
<dbReference type="InterPro" id="IPR001670">
    <property type="entry name" value="ADH_Fe/GldA"/>
</dbReference>
<evidence type="ECO:0000313" key="6">
    <source>
        <dbReference type="Proteomes" id="UP000001879"/>
    </source>
</evidence>
<dbReference type="Gene3D" id="3.40.50.1970">
    <property type="match status" value="1"/>
</dbReference>
<dbReference type="CDD" id="cd14866">
    <property type="entry name" value="Fe-ADH-like"/>
    <property type="match status" value="1"/>
</dbReference>
<dbReference type="eggNOG" id="arCOG00984">
    <property type="taxonomic scope" value="Archaea"/>
</dbReference>
<protein>
    <submittedName>
        <fullName evidence="5">Oxidoreductase (Iron-containing alcohol dehydrogenase family)</fullName>
        <ecNumber evidence="5">1.1.1.-</ecNumber>
    </submittedName>
</protein>
<evidence type="ECO:0000256" key="2">
    <source>
        <dbReference type="SAM" id="MobiDB-lite"/>
    </source>
</evidence>